<dbReference type="RefSeq" id="WP_261850380.1">
    <property type="nucleotide sequence ID" value="NZ_BQXY01000001.1"/>
</dbReference>
<keyword evidence="1" id="KW-0812">Transmembrane</keyword>
<dbReference type="AlphaFoldDB" id="A0A9W5XYH2"/>
<evidence type="ECO:0000313" key="2">
    <source>
        <dbReference type="EMBL" id="GKU23277.1"/>
    </source>
</evidence>
<comment type="caution">
    <text evidence="2">The sequence shown here is derived from an EMBL/GenBank/DDBJ whole genome shotgun (WGS) entry which is preliminary data.</text>
</comment>
<evidence type="ECO:0000256" key="1">
    <source>
        <dbReference type="SAM" id="Phobius"/>
    </source>
</evidence>
<accession>A0A9W5XYH2</accession>
<organism evidence="2 3">
    <name type="scientific">Clostridium folliculivorans</name>
    <dbReference type="NCBI Taxonomy" id="2886038"/>
    <lineage>
        <taxon>Bacteria</taxon>
        <taxon>Bacillati</taxon>
        <taxon>Bacillota</taxon>
        <taxon>Clostridia</taxon>
        <taxon>Eubacteriales</taxon>
        <taxon>Clostridiaceae</taxon>
        <taxon>Clostridium</taxon>
    </lineage>
</organism>
<sequence>MRKPSKSISVILFIMLVFFSFQIISVYQYFSSVRSTLKNNFSIDVPKPKHEIKVMSDIQRMPAEGRAYSVLEYDEDNTKKLKDFSKWKLVDKESKGEVNEFVDKFRDCLSVNNNEKAGFNKYIPQVQEKTLYYFKPNKNDYAILLFNEDEKRIYVLEYIDRFEKYSISFKN</sequence>
<dbReference type="EMBL" id="BQXY01000001">
    <property type="protein sequence ID" value="GKU23277.1"/>
    <property type="molecule type" value="Genomic_DNA"/>
</dbReference>
<evidence type="ECO:0000313" key="3">
    <source>
        <dbReference type="Proteomes" id="UP001057868"/>
    </source>
</evidence>
<keyword evidence="1" id="KW-0472">Membrane</keyword>
<keyword evidence="3" id="KW-1185">Reference proteome</keyword>
<protein>
    <submittedName>
        <fullName evidence="2">Uncharacterized protein</fullName>
    </submittedName>
</protein>
<reference evidence="2" key="1">
    <citation type="journal article" date="2023" name="Int. J. Syst. Evol. Microbiol.">
        <title>&lt;i&gt;Clostridium folliculivorans&lt;/i&gt; sp. nov., isolated from soil samples of an organic paddy in Japan.</title>
        <authorList>
            <person name="Tazawa J."/>
            <person name="Kobayashi H."/>
            <person name="Tanizawa Y."/>
            <person name="Uchino A."/>
            <person name="Tanaka F."/>
            <person name="Urashima Y."/>
            <person name="Miura S."/>
            <person name="Sakamoto M."/>
            <person name="Ohkuma M."/>
            <person name="Tohno M."/>
        </authorList>
    </citation>
    <scope>NUCLEOTIDE SEQUENCE</scope>
    <source>
        <strain evidence="2">D1-1</strain>
    </source>
</reference>
<gene>
    <name evidence="2" type="ORF">CFOLD11_01030</name>
</gene>
<feature type="transmembrane region" description="Helical" evidence="1">
    <location>
        <begin position="7"/>
        <end position="30"/>
    </location>
</feature>
<name>A0A9W5XYH2_9CLOT</name>
<dbReference type="Proteomes" id="UP001057868">
    <property type="component" value="Unassembled WGS sequence"/>
</dbReference>
<keyword evidence="1" id="KW-1133">Transmembrane helix</keyword>
<proteinExistence type="predicted"/>